<evidence type="ECO:0000313" key="2">
    <source>
        <dbReference type="EMBL" id="CAB4730971.1"/>
    </source>
</evidence>
<organism evidence="3">
    <name type="scientific">freshwater metagenome</name>
    <dbReference type="NCBI Taxonomy" id="449393"/>
    <lineage>
        <taxon>unclassified sequences</taxon>
        <taxon>metagenomes</taxon>
        <taxon>ecological metagenomes</taxon>
    </lineage>
</organism>
<evidence type="ECO:0000313" key="3">
    <source>
        <dbReference type="EMBL" id="CAB4763903.1"/>
    </source>
</evidence>
<gene>
    <name evidence="2" type="ORF">UFOPK2786_00178</name>
    <name evidence="3" type="ORF">UFOPK2810_01537</name>
    <name evidence="4" type="ORF">UFOPK4061_00303</name>
</gene>
<accession>A0A6J6UZ08</accession>
<proteinExistence type="predicted"/>
<protein>
    <submittedName>
        <fullName evidence="3">Unannotated protein</fullName>
    </submittedName>
</protein>
<dbReference type="AlphaFoldDB" id="A0A6J6UZ08"/>
<evidence type="ECO:0000313" key="4">
    <source>
        <dbReference type="EMBL" id="CAB5000738.1"/>
    </source>
</evidence>
<evidence type="ECO:0000256" key="1">
    <source>
        <dbReference type="SAM" id="MobiDB-lite"/>
    </source>
</evidence>
<dbReference type="EMBL" id="CAEZYZ010000305">
    <property type="protein sequence ID" value="CAB4763903.1"/>
    <property type="molecule type" value="Genomic_DNA"/>
</dbReference>
<feature type="region of interest" description="Disordered" evidence="1">
    <location>
        <begin position="28"/>
        <end position="58"/>
    </location>
</feature>
<dbReference type="EMBL" id="CAEZYW010000016">
    <property type="protein sequence ID" value="CAB4730971.1"/>
    <property type="molecule type" value="Genomic_DNA"/>
</dbReference>
<reference evidence="3" key="1">
    <citation type="submission" date="2020-05" db="EMBL/GenBank/DDBJ databases">
        <authorList>
            <person name="Chiriac C."/>
            <person name="Salcher M."/>
            <person name="Ghai R."/>
            <person name="Kavagutti S V."/>
        </authorList>
    </citation>
    <scope>NUCLEOTIDE SEQUENCE</scope>
</reference>
<dbReference type="EMBL" id="CAFBPD010000036">
    <property type="protein sequence ID" value="CAB5000738.1"/>
    <property type="molecule type" value="Genomic_DNA"/>
</dbReference>
<sequence length="58" mass="6083">MVLPTSSMSRVRTTFWTLVARGYGGGASPRKYGLNGTMPALTKSSVGSSRRSDADGTT</sequence>
<name>A0A6J6UZ08_9ZZZZ</name>